<gene>
    <name evidence="2" type="ORF">KVG22_19705</name>
</gene>
<evidence type="ECO:0008006" key="4">
    <source>
        <dbReference type="Google" id="ProtNLM"/>
    </source>
</evidence>
<evidence type="ECO:0000313" key="2">
    <source>
        <dbReference type="EMBL" id="MBY8918836.1"/>
    </source>
</evidence>
<dbReference type="Gene3D" id="1.10.530.10">
    <property type="match status" value="1"/>
</dbReference>
<feature type="transmembrane region" description="Helical" evidence="1">
    <location>
        <begin position="229"/>
        <end position="251"/>
    </location>
</feature>
<keyword evidence="1" id="KW-1133">Transmembrane helix</keyword>
<sequence length="259" mass="28807">MDRTVPAGAALLLAFVYETETSLTPPECYEVIYGHRQDRLSKPLTRMTVDEVIAAQRNWSRRHRSSAAGAPQFIRKTLMGLKEELGLRGSQIFDANLQDRLAYHLLIRRGYHQFVNGEIDRTEFGRRLAGEWASFPVLDATRGAKRQVRRGESYYAGDGLNKQLVSPEEVEAVLDKVYALANTKAHKPEPRPQPEGKPEPVAKSKRFWTWLLTGIGAPFAALGDLHPAAQITIVVLIAGFAIYAISSMPAVRKKLGLAS</sequence>
<dbReference type="RefSeq" id="WP_223004294.1">
    <property type="nucleotide sequence ID" value="NZ_JAHSQO010000007.1"/>
</dbReference>
<organism evidence="2 3">
    <name type="scientific">Nitratireductor rhodophyticola</name>
    <dbReference type="NCBI Taxonomy" id="2854036"/>
    <lineage>
        <taxon>Bacteria</taxon>
        <taxon>Pseudomonadati</taxon>
        <taxon>Pseudomonadota</taxon>
        <taxon>Alphaproteobacteria</taxon>
        <taxon>Hyphomicrobiales</taxon>
        <taxon>Phyllobacteriaceae</taxon>
        <taxon>Nitratireductor</taxon>
    </lineage>
</organism>
<keyword evidence="1" id="KW-0812">Transmembrane</keyword>
<evidence type="ECO:0000313" key="3">
    <source>
        <dbReference type="Proteomes" id="UP000777661"/>
    </source>
</evidence>
<dbReference type="EMBL" id="JAHSQO010000007">
    <property type="protein sequence ID" value="MBY8918836.1"/>
    <property type="molecule type" value="Genomic_DNA"/>
</dbReference>
<comment type="caution">
    <text evidence="2">The sequence shown here is derived from an EMBL/GenBank/DDBJ whole genome shotgun (WGS) entry which is preliminary data.</text>
</comment>
<evidence type="ECO:0000256" key="1">
    <source>
        <dbReference type="SAM" id="Phobius"/>
    </source>
</evidence>
<dbReference type="SUPFAM" id="SSF53955">
    <property type="entry name" value="Lysozyme-like"/>
    <property type="match status" value="1"/>
</dbReference>
<keyword evidence="3" id="KW-1185">Reference proteome</keyword>
<protein>
    <recommendedName>
        <fullName evidence="4">Transmembrane protein</fullName>
    </recommendedName>
</protein>
<dbReference type="Proteomes" id="UP000777661">
    <property type="component" value="Unassembled WGS sequence"/>
</dbReference>
<keyword evidence="1" id="KW-0472">Membrane</keyword>
<accession>A0ABS7RD39</accession>
<name>A0ABS7RD39_9HYPH</name>
<proteinExistence type="predicted"/>
<dbReference type="InterPro" id="IPR023346">
    <property type="entry name" value="Lysozyme-like_dom_sf"/>
</dbReference>
<reference evidence="2 3" key="1">
    <citation type="submission" date="2021-06" db="EMBL/GenBank/DDBJ databases">
        <title>Nitratireductor porphyridii sp. nov., isolated from a small marine red alga, Porphyridium purpureum in South Korea.</title>
        <authorList>
            <person name="Kim K.H."/>
            <person name="Kristyanto S."/>
            <person name="Jeon C.O."/>
        </authorList>
    </citation>
    <scope>NUCLEOTIDE SEQUENCE [LARGE SCALE GENOMIC DNA]</scope>
    <source>
        <strain evidence="2 3">R6</strain>
    </source>
</reference>